<feature type="region of interest" description="Disordered" evidence="8">
    <location>
        <begin position="178"/>
        <end position="237"/>
    </location>
</feature>
<evidence type="ECO:0000259" key="9">
    <source>
        <dbReference type="PROSITE" id="PS50157"/>
    </source>
</evidence>
<evidence type="ECO:0000256" key="5">
    <source>
        <dbReference type="ARBA" id="ARBA00022833"/>
    </source>
</evidence>
<feature type="domain" description="C2H2-type" evidence="9">
    <location>
        <begin position="305"/>
        <end position="323"/>
    </location>
</feature>
<evidence type="ECO:0000313" key="11">
    <source>
        <dbReference type="Proteomes" id="UP000756921"/>
    </source>
</evidence>
<comment type="subcellular location">
    <subcellularLocation>
        <location evidence="1">Nucleus</location>
    </subcellularLocation>
</comment>
<keyword evidence="5" id="KW-0862">Zinc</keyword>
<feature type="domain" description="C2H2-type" evidence="9">
    <location>
        <begin position="244"/>
        <end position="271"/>
    </location>
</feature>
<dbReference type="PANTHER" id="PTHR24394:SF29">
    <property type="entry name" value="MYONEURIN"/>
    <property type="match status" value="1"/>
</dbReference>
<evidence type="ECO:0000256" key="7">
    <source>
        <dbReference type="PROSITE-ProRule" id="PRU00042"/>
    </source>
</evidence>
<protein>
    <submittedName>
        <fullName evidence="10">Epithelial zinc-finger EZF protein</fullName>
    </submittedName>
</protein>
<dbReference type="SMART" id="SM00355">
    <property type="entry name" value="ZnF_C2H2"/>
    <property type="match status" value="3"/>
</dbReference>
<evidence type="ECO:0000256" key="3">
    <source>
        <dbReference type="ARBA" id="ARBA00022737"/>
    </source>
</evidence>
<keyword evidence="2" id="KW-0479">Metal-binding</keyword>
<feature type="region of interest" description="Disordered" evidence="8">
    <location>
        <begin position="1"/>
        <end position="61"/>
    </location>
</feature>
<proteinExistence type="predicted"/>
<dbReference type="GO" id="GO:0000981">
    <property type="term" value="F:DNA-binding transcription factor activity, RNA polymerase II-specific"/>
    <property type="evidence" value="ECO:0007669"/>
    <property type="project" value="TreeGrafter"/>
</dbReference>
<keyword evidence="3" id="KW-0677">Repeat</keyword>
<dbReference type="PROSITE" id="PS50157">
    <property type="entry name" value="ZINC_FINGER_C2H2_2"/>
    <property type="match status" value="3"/>
</dbReference>
<keyword evidence="11" id="KW-1185">Reference proteome</keyword>
<dbReference type="GO" id="GO:0005634">
    <property type="term" value="C:nucleus"/>
    <property type="evidence" value="ECO:0007669"/>
    <property type="project" value="UniProtKB-SubCell"/>
</dbReference>
<dbReference type="InterPro" id="IPR036236">
    <property type="entry name" value="Znf_C2H2_sf"/>
</dbReference>
<evidence type="ECO:0000256" key="6">
    <source>
        <dbReference type="ARBA" id="ARBA00023242"/>
    </source>
</evidence>
<dbReference type="EMBL" id="WJXW01000002">
    <property type="protein sequence ID" value="KAF9739631.1"/>
    <property type="molecule type" value="Genomic_DNA"/>
</dbReference>
<evidence type="ECO:0000313" key="10">
    <source>
        <dbReference type="EMBL" id="KAF9739631.1"/>
    </source>
</evidence>
<dbReference type="Pfam" id="PF00096">
    <property type="entry name" value="zf-C2H2"/>
    <property type="match status" value="1"/>
</dbReference>
<name>A0A9P6KV35_9PLEO</name>
<keyword evidence="6" id="KW-0539">Nucleus</keyword>
<comment type="caution">
    <text evidence="10">The sequence shown here is derived from an EMBL/GenBank/DDBJ whole genome shotgun (WGS) entry which is preliminary data.</text>
</comment>
<dbReference type="AlphaFoldDB" id="A0A9P6KV35"/>
<feature type="region of interest" description="Disordered" evidence="8">
    <location>
        <begin position="345"/>
        <end position="392"/>
    </location>
</feature>
<organism evidence="10 11">
    <name type="scientific">Paraphaeosphaeria minitans</name>
    <dbReference type="NCBI Taxonomy" id="565426"/>
    <lineage>
        <taxon>Eukaryota</taxon>
        <taxon>Fungi</taxon>
        <taxon>Dikarya</taxon>
        <taxon>Ascomycota</taxon>
        <taxon>Pezizomycotina</taxon>
        <taxon>Dothideomycetes</taxon>
        <taxon>Pleosporomycetidae</taxon>
        <taxon>Pleosporales</taxon>
        <taxon>Massarineae</taxon>
        <taxon>Didymosphaeriaceae</taxon>
        <taxon>Paraphaeosphaeria</taxon>
    </lineage>
</organism>
<dbReference type="GO" id="GO:0008270">
    <property type="term" value="F:zinc ion binding"/>
    <property type="evidence" value="ECO:0007669"/>
    <property type="project" value="UniProtKB-KW"/>
</dbReference>
<feature type="domain" description="C2H2-type" evidence="9">
    <location>
        <begin position="274"/>
        <end position="304"/>
    </location>
</feature>
<feature type="compositionally biased region" description="Polar residues" evidence="8">
    <location>
        <begin position="345"/>
        <end position="359"/>
    </location>
</feature>
<dbReference type="PROSITE" id="PS00028">
    <property type="entry name" value="ZINC_FINGER_C2H2_1"/>
    <property type="match status" value="2"/>
</dbReference>
<evidence type="ECO:0000256" key="1">
    <source>
        <dbReference type="ARBA" id="ARBA00004123"/>
    </source>
</evidence>
<evidence type="ECO:0000256" key="4">
    <source>
        <dbReference type="ARBA" id="ARBA00022771"/>
    </source>
</evidence>
<evidence type="ECO:0000256" key="2">
    <source>
        <dbReference type="ARBA" id="ARBA00022723"/>
    </source>
</evidence>
<dbReference type="Proteomes" id="UP000756921">
    <property type="component" value="Unassembled WGS sequence"/>
</dbReference>
<sequence>MIVPVQSLSPSMNSRDQTGPSTPFNQAPHSASMLQSPAYPSPAGSDTEPARYPVDGPGLYQYSQPFPTSADRFVFSSSSRPSQDWNGTPSMPAAPIVNPWTSGAYDHPVCPDNRSNMLWPEYHSTHRSSTSSHRAMSVFSGDGSEHSFPTIKMEGSASWAPDNEFSATVAPARLTNPTPYEGAYGSPMSPYESDSTSGPSYKAEFTGQASPGSRRPKSSQSDSKISQARKHSRRTKVPDAEAKFRCDICGCGFVRAYNKKTHMMRHEPNRQRDHRCTYDDCENKFERKTDLQRHINSVHLHEKPHKCELCGKRFARKDTLNRHDVQGGCPRRNEIDVPTLIARSRSMQSSPALPQSYLPSPQPEMYASFHPADHPQGLFGSRHQQGADGGVFDGRYSRFSNAGFGHSPHGL</sequence>
<dbReference type="OrthoDB" id="6910977at2759"/>
<reference evidence="10" key="1">
    <citation type="journal article" date="2020" name="Mol. Plant Microbe Interact.">
        <title>Genome Sequence of the Biocontrol Agent Coniothyrium minitans strain Conio (IMI 134523).</title>
        <authorList>
            <person name="Patel D."/>
            <person name="Shittu T.A."/>
            <person name="Baroncelli R."/>
            <person name="Muthumeenakshi S."/>
            <person name="Osborne T.H."/>
            <person name="Janganan T.K."/>
            <person name="Sreenivasaprasad S."/>
        </authorList>
    </citation>
    <scope>NUCLEOTIDE SEQUENCE</scope>
    <source>
        <strain evidence="10">Conio</strain>
    </source>
</reference>
<dbReference type="FunFam" id="3.30.160.60:FF:000630">
    <property type="entry name" value="Zinc finger protein 180"/>
    <property type="match status" value="1"/>
</dbReference>
<dbReference type="SUPFAM" id="SSF57667">
    <property type="entry name" value="beta-beta-alpha zinc fingers"/>
    <property type="match status" value="1"/>
</dbReference>
<feature type="compositionally biased region" description="Polar residues" evidence="8">
    <location>
        <begin position="1"/>
        <end position="35"/>
    </location>
</feature>
<keyword evidence="4 7" id="KW-0863">Zinc-finger</keyword>
<evidence type="ECO:0000256" key="8">
    <source>
        <dbReference type="SAM" id="MobiDB-lite"/>
    </source>
</evidence>
<dbReference type="PANTHER" id="PTHR24394">
    <property type="entry name" value="ZINC FINGER PROTEIN"/>
    <property type="match status" value="1"/>
</dbReference>
<accession>A0A9P6KV35</accession>
<gene>
    <name evidence="10" type="ORF">PMIN01_02265</name>
</gene>
<dbReference type="Gene3D" id="3.30.160.60">
    <property type="entry name" value="Classic Zinc Finger"/>
    <property type="match status" value="2"/>
</dbReference>
<dbReference type="InterPro" id="IPR013087">
    <property type="entry name" value="Znf_C2H2_type"/>
</dbReference>